<dbReference type="PRINTS" id="PR01243">
    <property type="entry name" value="NUCDPKINASE"/>
</dbReference>
<sequence>MSVEKTLSIIKPDAISNGYTEEICTRIENLGLFISSKKQLHLTKEEAEVFYLEHKDKPFFNSLIQFMTSGPVQVQVLEGEDAISRYRELMGDTNPQKAESGT</sequence>
<dbReference type="SUPFAM" id="SSF54919">
    <property type="entry name" value="Nucleoside diphosphate kinase, NDK"/>
    <property type="match status" value="1"/>
</dbReference>
<dbReference type="GO" id="GO:0006228">
    <property type="term" value="P:UTP biosynthetic process"/>
    <property type="evidence" value="ECO:0007669"/>
    <property type="project" value="InterPro"/>
</dbReference>
<keyword evidence="3" id="KW-0547">Nucleotide-binding</keyword>
<dbReference type="AlphaFoldDB" id="A0A382X667"/>
<feature type="domain" description="Nucleoside diphosphate kinase-like" evidence="6">
    <location>
        <begin position="3"/>
        <end position="102"/>
    </location>
</feature>
<keyword evidence="2" id="KW-0808">Transferase</keyword>
<dbReference type="EMBL" id="UINC01165140">
    <property type="protein sequence ID" value="SVD66370.1"/>
    <property type="molecule type" value="Genomic_DNA"/>
</dbReference>
<evidence type="ECO:0000256" key="1">
    <source>
        <dbReference type="ARBA" id="ARBA00008142"/>
    </source>
</evidence>
<evidence type="ECO:0000259" key="6">
    <source>
        <dbReference type="SMART" id="SM00562"/>
    </source>
</evidence>
<name>A0A382X667_9ZZZZ</name>
<accession>A0A382X667</accession>
<dbReference type="GO" id="GO:0006241">
    <property type="term" value="P:CTP biosynthetic process"/>
    <property type="evidence" value="ECO:0007669"/>
    <property type="project" value="InterPro"/>
</dbReference>
<dbReference type="GO" id="GO:0004550">
    <property type="term" value="F:nucleoside diphosphate kinase activity"/>
    <property type="evidence" value="ECO:0007669"/>
    <property type="project" value="InterPro"/>
</dbReference>
<dbReference type="InterPro" id="IPR036850">
    <property type="entry name" value="NDK-like_dom_sf"/>
</dbReference>
<dbReference type="Pfam" id="PF00334">
    <property type="entry name" value="NDK"/>
    <property type="match status" value="1"/>
</dbReference>
<keyword evidence="4" id="KW-0418">Kinase</keyword>
<dbReference type="SMART" id="SM00562">
    <property type="entry name" value="NDK"/>
    <property type="match status" value="1"/>
</dbReference>
<keyword evidence="5" id="KW-0067">ATP-binding</keyword>
<dbReference type="PANTHER" id="PTHR46161">
    <property type="entry name" value="NUCLEOSIDE DIPHOSPHATE KINASE"/>
    <property type="match status" value="1"/>
</dbReference>
<dbReference type="PANTHER" id="PTHR46161:SF3">
    <property type="entry name" value="NUCLEOSIDE DIPHOSPHATE KINASE DDB_G0292928-RELATED"/>
    <property type="match status" value="1"/>
</dbReference>
<gene>
    <name evidence="7" type="ORF">METZ01_LOCUS419224</name>
</gene>
<dbReference type="InterPro" id="IPR001564">
    <property type="entry name" value="Nucleoside_diP_kinase"/>
</dbReference>
<feature type="non-terminal residue" evidence="7">
    <location>
        <position position="102"/>
    </location>
</feature>
<comment type="similarity">
    <text evidence="1">Belongs to the NDK family.</text>
</comment>
<evidence type="ECO:0000256" key="5">
    <source>
        <dbReference type="ARBA" id="ARBA00022840"/>
    </source>
</evidence>
<proteinExistence type="inferred from homology"/>
<protein>
    <recommendedName>
        <fullName evidence="6">Nucleoside diphosphate kinase-like domain-containing protein</fullName>
    </recommendedName>
</protein>
<dbReference type="PROSITE" id="PS51374">
    <property type="entry name" value="NDPK_LIKE"/>
    <property type="match status" value="1"/>
</dbReference>
<evidence type="ECO:0000256" key="2">
    <source>
        <dbReference type="ARBA" id="ARBA00022679"/>
    </source>
</evidence>
<dbReference type="GO" id="GO:0006183">
    <property type="term" value="P:GTP biosynthetic process"/>
    <property type="evidence" value="ECO:0007669"/>
    <property type="project" value="InterPro"/>
</dbReference>
<dbReference type="InterPro" id="IPR034907">
    <property type="entry name" value="NDK-like_dom"/>
</dbReference>
<organism evidence="7">
    <name type="scientific">marine metagenome</name>
    <dbReference type="NCBI Taxonomy" id="408172"/>
    <lineage>
        <taxon>unclassified sequences</taxon>
        <taxon>metagenomes</taxon>
        <taxon>ecological metagenomes</taxon>
    </lineage>
</organism>
<evidence type="ECO:0000256" key="3">
    <source>
        <dbReference type="ARBA" id="ARBA00022741"/>
    </source>
</evidence>
<dbReference type="GO" id="GO:0005524">
    <property type="term" value="F:ATP binding"/>
    <property type="evidence" value="ECO:0007669"/>
    <property type="project" value="UniProtKB-KW"/>
</dbReference>
<evidence type="ECO:0000256" key="4">
    <source>
        <dbReference type="ARBA" id="ARBA00022777"/>
    </source>
</evidence>
<evidence type="ECO:0000313" key="7">
    <source>
        <dbReference type="EMBL" id="SVD66370.1"/>
    </source>
</evidence>
<reference evidence="7" key="1">
    <citation type="submission" date="2018-05" db="EMBL/GenBank/DDBJ databases">
        <authorList>
            <person name="Lanie J.A."/>
            <person name="Ng W.-L."/>
            <person name="Kazmierczak K.M."/>
            <person name="Andrzejewski T.M."/>
            <person name="Davidsen T.M."/>
            <person name="Wayne K.J."/>
            <person name="Tettelin H."/>
            <person name="Glass J.I."/>
            <person name="Rusch D."/>
            <person name="Podicherti R."/>
            <person name="Tsui H.-C.T."/>
            <person name="Winkler M.E."/>
        </authorList>
    </citation>
    <scope>NUCLEOTIDE SEQUENCE</scope>
</reference>
<dbReference type="Gene3D" id="3.30.70.141">
    <property type="entry name" value="Nucleoside diphosphate kinase-like domain"/>
    <property type="match status" value="1"/>
</dbReference>